<protein>
    <recommendedName>
        <fullName evidence="2">Transposase TnpC homeodomain domain-containing protein</fullName>
    </recommendedName>
</protein>
<organism evidence="3 4">
    <name type="scientific">Vagococcus acidifermentans</name>
    <dbReference type="NCBI Taxonomy" id="564710"/>
    <lineage>
        <taxon>Bacteria</taxon>
        <taxon>Bacillati</taxon>
        <taxon>Bacillota</taxon>
        <taxon>Bacilli</taxon>
        <taxon>Lactobacillales</taxon>
        <taxon>Enterococcaceae</taxon>
        <taxon>Vagococcus</taxon>
    </lineage>
</organism>
<accession>A0A430AT64</accession>
<dbReference type="AlphaFoldDB" id="A0A430AT64"/>
<evidence type="ECO:0000313" key="3">
    <source>
        <dbReference type="EMBL" id="RSU11243.1"/>
    </source>
</evidence>
<proteinExistence type="predicted"/>
<dbReference type="InterPro" id="IPR024463">
    <property type="entry name" value="Transposase_TnpC_homeodom"/>
</dbReference>
<reference evidence="3 4" key="1">
    <citation type="submission" date="2017-05" db="EMBL/GenBank/DDBJ databases">
        <title>Vagococcus spp. assemblies.</title>
        <authorList>
            <person name="Gulvik C.A."/>
        </authorList>
    </citation>
    <scope>NUCLEOTIDE SEQUENCE [LARGE SCALE GENOMIC DNA]</scope>
    <source>
        <strain evidence="3 4">LMG 24798</strain>
    </source>
</reference>
<sequence length="94" mass="10425">MAEVKLLREQVAYLTDKRFGRSKETLSNQVSGQLSLFSEDQPSEATRSAETPATQTASAIEVNQHRRKAGQKAAKIAHLPVIDQHHTLAEGDWI</sequence>
<dbReference type="Proteomes" id="UP000286773">
    <property type="component" value="Unassembled WGS sequence"/>
</dbReference>
<feature type="compositionally biased region" description="Polar residues" evidence="1">
    <location>
        <begin position="30"/>
        <end position="58"/>
    </location>
</feature>
<gene>
    <name evidence="3" type="ORF">CBF27_08480</name>
</gene>
<dbReference type="Pfam" id="PF13007">
    <property type="entry name" value="LZ_Tnp_IS66"/>
    <property type="match status" value="1"/>
</dbReference>
<feature type="region of interest" description="Disordered" evidence="1">
    <location>
        <begin position="30"/>
        <end position="63"/>
    </location>
</feature>
<evidence type="ECO:0000256" key="1">
    <source>
        <dbReference type="SAM" id="MobiDB-lite"/>
    </source>
</evidence>
<name>A0A430AT64_9ENTE</name>
<dbReference type="EMBL" id="NGKC01000009">
    <property type="protein sequence ID" value="RSU11243.1"/>
    <property type="molecule type" value="Genomic_DNA"/>
</dbReference>
<evidence type="ECO:0000259" key="2">
    <source>
        <dbReference type="Pfam" id="PF13007"/>
    </source>
</evidence>
<feature type="domain" description="Transposase TnpC homeodomain" evidence="2">
    <location>
        <begin position="7"/>
        <end position="83"/>
    </location>
</feature>
<comment type="caution">
    <text evidence="3">The sequence shown here is derived from an EMBL/GenBank/DDBJ whole genome shotgun (WGS) entry which is preliminary data.</text>
</comment>
<keyword evidence="4" id="KW-1185">Reference proteome</keyword>
<evidence type="ECO:0000313" key="4">
    <source>
        <dbReference type="Proteomes" id="UP000286773"/>
    </source>
</evidence>
<dbReference type="RefSeq" id="WP_425469925.1">
    <property type="nucleotide sequence ID" value="NZ_NGKC01000009.1"/>
</dbReference>